<evidence type="ECO:0000256" key="3">
    <source>
        <dbReference type="ARBA" id="ARBA00022695"/>
    </source>
</evidence>
<dbReference type="CDD" id="cd01647">
    <property type="entry name" value="RT_LTR"/>
    <property type="match status" value="1"/>
</dbReference>
<keyword evidence="7" id="KW-0695">RNA-directed DNA polymerase</keyword>
<evidence type="ECO:0000256" key="7">
    <source>
        <dbReference type="ARBA" id="ARBA00022918"/>
    </source>
</evidence>
<name>A0A1B6EL79_9HEMI</name>
<gene>
    <name evidence="10" type="ORF">g.39502</name>
</gene>
<dbReference type="Pfam" id="PF00078">
    <property type="entry name" value="RVT_1"/>
    <property type="match status" value="1"/>
</dbReference>
<protein>
    <recommendedName>
        <fullName evidence="1">RNA-directed DNA polymerase</fullName>
        <ecNumber evidence="1">2.7.7.49</ecNumber>
    </recommendedName>
</protein>
<evidence type="ECO:0000256" key="5">
    <source>
        <dbReference type="ARBA" id="ARBA00022759"/>
    </source>
</evidence>
<evidence type="ECO:0000259" key="9">
    <source>
        <dbReference type="PROSITE" id="PS50878"/>
    </source>
</evidence>
<keyword evidence="5" id="KW-0255">Endonuclease</keyword>
<dbReference type="EMBL" id="GECZ01031116">
    <property type="protein sequence ID" value="JAS38653.1"/>
    <property type="molecule type" value="Transcribed_RNA"/>
</dbReference>
<dbReference type="Pfam" id="PF09668">
    <property type="entry name" value="Asp_protease"/>
    <property type="match status" value="1"/>
</dbReference>
<keyword evidence="2" id="KW-0808">Transferase</keyword>
<dbReference type="InterPro" id="IPR043502">
    <property type="entry name" value="DNA/RNA_pol_sf"/>
</dbReference>
<dbReference type="GO" id="GO:0004190">
    <property type="term" value="F:aspartic-type endopeptidase activity"/>
    <property type="evidence" value="ECO:0007669"/>
    <property type="project" value="InterPro"/>
</dbReference>
<reference evidence="10" key="1">
    <citation type="submission" date="2015-11" db="EMBL/GenBank/DDBJ databases">
        <title>De novo transcriptome assembly of four potential Pierce s Disease insect vectors from Arizona vineyards.</title>
        <authorList>
            <person name="Tassone E.E."/>
        </authorList>
    </citation>
    <scope>NUCLEOTIDE SEQUENCE</scope>
</reference>
<evidence type="ECO:0000256" key="2">
    <source>
        <dbReference type="ARBA" id="ARBA00022679"/>
    </source>
</evidence>
<dbReference type="CDD" id="cd09274">
    <property type="entry name" value="RNase_HI_RT_Ty3"/>
    <property type="match status" value="1"/>
</dbReference>
<evidence type="ECO:0000313" key="10">
    <source>
        <dbReference type="EMBL" id="JAS38653.1"/>
    </source>
</evidence>
<dbReference type="InterPro" id="IPR043128">
    <property type="entry name" value="Rev_trsase/Diguanyl_cyclase"/>
</dbReference>
<keyword evidence="4" id="KW-0540">Nuclease</keyword>
<dbReference type="Gene3D" id="2.40.70.10">
    <property type="entry name" value="Acid Proteases"/>
    <property type="match status" value="1"/>
</dbReference>
<dbReference type="Gene3D" id="3.10.20.370">
    <property type="match status" value="1"/>
</dbReference>
<dbReference type="Gene3D" id="3.10.10.10">
    <property type="entry name" value="HIV Type 1 Reverse Transcriptase, subunit A, domain 1"/>
    <property type="match status" value="1"/>
</dbReference>
<dbReference type="InterPro" id="IPR050951">
    <property type="entry name" value="Retrovirus_Pol_polyprotein"/>
</dbReference>
<feature type="non-terminal residue" evidence="10">
    <location>
        <position position="712"/>
    </location>
</feature>
<dbReference type="InterPro" id="IPR041373">
    <property type="entry name" value="RT_RNaseH"/>
</dbReference>
<keyword evidence="6" id="KW-0378">Hydrolase</keyword>
<dbReference type="Gene3D" id="3.30.70.270">
    <property type="match status" value="2"/>
</dbReference>
<dbReference type="FunFam" id="3.30.70.270:FF:000020">
    <property type="entry name" value="Transposon Tf2-6 polyprotein-like Protein"/>
    <property type="match status" value="1"/>
</dbReference>
<dbReference type="InterPro" id="IPR021109">
    <property type="entry name" value="Peptidase_aspartic_dom_sf"/>
</dbReference>
<evidence type="ECO:0000256" key="6">
    <source>
        <dbReference type="ARBA" id="ARBA00022801"/>
    </source>
</evidence>
<dbReference type="AlphaFoldDB" id="A0A1B6EL79"/>
<feature type="domain" description="Peptidase A2" evidence="8">
    <location>
        <begin position="35"/>
        <end position="120"/>
    </location>
</feature>
<dbReference type="PROSITE" id="PS50175">
    <property type="entry name" value="ASP_PROT_RETROV"/>
    <property type="match status" value="1"/>
</dbReference>
<dbReference type="PROSITE" id="PS50878">
    <property type="entry name" value="RT_POL"/>
    <property type="match status" value="1"/>
</dbReference>
<dbReference type="SUPFAM" id="SSF56672">
    <property type="entry name" value="DNA/RNA polymerases"/>
    <property type="match status" value="1"/>
</dbReference>
<evidence type="ECO:0000259" key="8">
    <source>
        <dbReference type="PROSITE" id="PS50175"/>
    </source>
</evidence>
<dbReference type="PANTHER" id="PTHR37984:SF5">
    <property type="entry name" value="PROTEIN NYNRIN-LIKE"/>
    <property type="match status" value="1"/>
</dbReference>
<dbReference type="EC" id="2.7.7.49" evidence="1"/>
<sequence>MFDELTNEDNYNKIPIKPVAEALPEIVGKINKDEYHMIIDSGSQATIMSEKYYNEIKEKSVQEILELPVTNLSIIGVTGIRSKKIDKQVMIEVEIENKLFQINFLVVKAVNLGIILGCDFLREHNATIDFEHSRIKLELDREVLNVEFNESNYESEDIVNGIKLIRCNYINTLVSEDELKNSWNNIEFLCKTQTENMKDKHNDEKDKQILEILKHCEVKENEDLNKLKNILIKNQDIFSDEPGCIKNYEAKLNITNEKPFVGRSYPIPYSKREGVRKEIENMLKGDIIEESDSPYSNPLVCVVKKDLSLRICLDSRNLNQHIIPDRESPINIDDVLKKFIGVKYMTSLDLSQGFLQTQLNKESRKYVAFVFEGRNLQYKRLPYGLNVSTALFIKGLNKVLGHDLTEFVTTYVDDILITSNTYEEHLKHVDQVLSRLKEGGITIKLKKSQFLRKEINYLGYVISAEGIKMDQSKIEQIVNFKRPTNIKELQMFNGLCLYYAKFQRHYGYLIGQLNHLLSNKIEWKWTEKEEKAFEQIKTDFLNAVILKHPDFGKPFYLNTDASDLNISGILYQLDENNEEQVISFYSKALIQAQKFYTITEKELLAIVLTCKKFRSYLIGHPRVIVRTDHKALTFLKSCKLTNGRLLRWALALQEFNLEIEFVKGKENIPADILSRTTQKDSQNSVEKYSIKVLYSKIDLGFRDSEIKEILRN</sequence>
<organism evidence="10">
    <name type="scientific">Cuerna arida</name>
    <dbReference type="NCBI Taxonomy" id="1464854"/>
    <lineage>
        <taxon>Eukaryota</taxon>
        <taxon>Metazoa</taxon>
        <taxon>Ecdysozoa</taxon>
        <taxon>Arthropoda</taxon>
        <taxon>Hexapoda</taxon>
        <taxon>Insecta</taxon>
        <taxon>Pterygota</taxon>
        <taxon>Neoptera</taxon>
        <taxon>Paraneoptera</taxon>
        <taxon>Hemiptera</taxon>
        <taxon>Auchenorrhyncha</taxon>
        <taxon>Membracoidea</taxon>
        <taxon>Cicadellidae</taxon>
        <taxon>Cicadellinae</taxon>
        <taxon>Proconiini</taxon>
        <taxon>Cuerna</taxon>
    </lineage>
</organism>
<evidence type="ECO:0000256" key="4">
    <source>
        <dbReference type="ARBA" id="ARBA00022722"/>
    </source>
</evidence>
<dbReference type="InterPro" id="IPR001995">
    <property type="entry name" value="Peptidase_A2_cat"/>
</dbReference>
<dbReference type="GO" id="GO:0006508">
    <property type="term" value="P:proteolysis"/>
    <property type="evidence" value="ECO:0007669"/>
    <property type="project" value="InterPro"/>
</dbReference>
<dbReference type="Pfam" id="PF17917">
    <property type="entry name" value="RT_RNaseH"/>
    <property type="match status" value="1"/>
</dbReference>
<dbReference type="SUPFAM" id="SSF50630">
    <property type="entry name" value="Acid proteases"/>
    <property type="match status" value="1"/>
</dbReference>
<keyword evidence="3" id="KW-0548">Nucleotidyltransferase</keyword>
<dbReference type="PROSITE" id="PS00141">
    <property type="entry name" value="ASP_PROTEASE"/>
    <property type="match status" value="1"/>
</dbReference>
<dbReference type="InterPro" id="IPR001969">
    <property type="entry name" value="Aspartic_peptidase_AS"/>
</dbReference>
<feature type="domain" description="Reverse transcriptase" evidence="9">
    <location>
        <begin position="283"/>
        <end position="462"/>
    </location>
</feature>
<accession>A0A1B6EL79</accession>
<dbReference type="InterPro" id="IPR000477">
    <property type="entry name" value="RT_dom"/>
</dbReference>
<dbReference type="InterPro" id="IPR019103">
    <property type="entry name" value="Peptidase_aspartic_DDI1-type"/>
</dbReference>
<dbReference type="CDD" id="cd00303">
    <property type="entry name" value="retropepsin_like"/>
    <property type="match status" value="1"/>
</dbReference>
<proteinExistence type="predicted"/>
<dbReference type="PANTHER" id="PTHR37984">
    <property type="entry name" value="PROTEIN CBG26694"/>
    <property type="match status" value="1"/>
</dbReference>
<dbReference type="GO" id="GO:0004519">
    <property type="term" value="F:endonuclease activity"/>
    <property type="evidence" value="ECO:0007669"/>
    <property type="project" value="UniProtKB-KW"/>
</dbReference>
<dbReference type="GO" id="GO:0003964">
    <property type="term" value="F:RNA-directed DNA polymerase activity"/>
    <property type="evidence" value="ECO:0007669"/>
    <property type="project" value="UniProtKB-KW"/>
</dbReference>
<dbReference type="FunFam" id="3.10.20.370:FF:000001">
    <property type="entry name" value="Retrovirus-related Pol polyprotein from transposon 17.6-like protein"/>
    <property type="match status" value="1"/>
</dbReference>
<evidence type="ECO:0000256" key="1">
    <source>
        <dbReference type="ARBA" id="ARBA00012493"/>
    </source>
</evidence>